<evidence type="ECO:0000313" key="2">
    <source>
        <dbReference type="EMBL" id="GBN95791.1"/>
    </source>
</evidence>
<gene>
    <name evidence="2" type="ORF">AVEN_79657_1</name>
</gene>
<dbReference type="EMBL" id="BGPR01026243">
    <property type="protein sequence ID" value="GBN95791.1"/>
    <property type="molecule type" value="Genomic_DNA"/>
</dbReference>
<dbReference type="Proteomes" id="UP000499080">
    <property type="component" value="Unassembled WGS sequence"/>
</dbReference>
<organism evidence="2 3">
    <name type="scientific">Araneus ventricosus</name>
    <name type="common">Orbweaver spider</name>
    <name type="synonym">Epeira ventricosa</name>
    <dbReference type="NCBI Taxonomy" id="182803"/>
    <lineage>
        <taxon>Eukaryota</taxon>
        <taxon>Metazoa</taxon>
        <taxon>Ecdysozoa</taxon>
        <taxon>Arthropoda</taxon>
        <taxon>Chelicerata</taxon>
        <taxon>Arachnida</taxon>
        <taxon>Araneae</taxon>
        <taxon>Araneomorphae</taxon>
        <taxon>Entelegynae</taxon>
        <taxon>Araneoidea</taxon>
        <taxon>Araneidae</taxon>
        <taxon>Araneus</taxon>
    </lineage>
</organism>
<reference evidence="2 3" key="1">
    <citation type="journal article" date="2019" name="Sci. Rep.">
        <title>Orb-weaving spider Araneus ventricosus genome elucidates the spidroin gene catalogue.</title>
        <authorList>
            <person name="Kono N."/>
            <person name="Nakamura H."/>
            <person name="Ohtoshi R."/>
            <person name="Moran D.A.P."/>
            <person name="Shinohara A."/>
            <person name="Yoshida Y."/>
            <person name="Fujiwara M."/>
            <person name="Mori M."/>
            <person name="Tomita M."/>
            <person name="Arakawa K."/>
        </authorList>
    </citation>
    <scope>NUCLEOTIDE SEQUENCE [LARGE SCALE GENOMIC DNA]</scope>
</reference>
<accession>A0A4Y2T6F2</accession>
<proteinExistence type="predicted"/>
<protein>
    <submittedName>
        <fullName evidence="2">Uncharacterized protein</fullName>
    </submittedName>
</protein>
<keyword evidence="3" id="KW-1185">Reference proteome</keyword>
<dbReference type="AlphaFoldDB" id="A0A4Y2T6F2"/>
<evidence type="ECO:0000256" key="1">
    <source>
        <dbReference type="SAM" id="MobiDB-lite"/>
    </source>
</evidence>
<sequence length="100" mass="11385">MPVLGGATGTTHYIFKPKYEGARKSKTMPRITKPLMTTGMLLPAHIAISEDSEKLKESSEEEEINEEEEEINEEEEEINEEEEGAIREEDDTSKEEKSQK</sequence>
<feature type="region of interest" description="Disordered" evidence="1">
    <location>
        <begin position="49"/>
        <end position="100"/>
    </location>
</feature>
<feature type="compositionally biased region" description="Acidic residues" evidence="1">
    <location>
        <begin position="59"/>
        <end position="93"/>
    </location>
</feature>
<comment type="caution">
    <text evidence="2">The sequence shown here is derived from an EMBL/GenBank/DDBJ whole genome shotgun (WGS) entry which is preliminary data.</text>
</comment>
<name>A0A4Y2T6F2_ARAVE</name>
<evidence type="ECO:0000313" key="3">
    <source>
        <dbReference type="Proteomes" id="UP000499080"/>
    </source>
</evidence>